<dbReference type="STRING" id="299467.A0A443S3Q0"/>
<reference evidence="4 5" key="1">
    <citation type="journal article" date="2018" name="Gigascience">
        <title>Genomes of trombidid mites reveal novel predicted allergens and laterally-transferred genes associated with secondary metabolism.</title>
        <authorList>
            <person name="Dong X."/>
            <person name="Chaisiri K."/>
            <person name="Xia D."/>
            <person name="Armstrong S.D."/>
            <person name="Fang Y."/>
            <person name="Donnelly M.J."/>
            <person name="Kadowaki T."/>
            <person name="McGarry J.W."/>
            <person name="Darby A.C."/>
            <person name="Makepeace B.L."/>
        </authorList>
    </citation>
    <scope>NUCLEOTIDE SEQUENCE [LARGE SCALE GENOMIC DNA]</scope>
    <source>
        <strain evidence="4">UoL-UT</strain>
    </source>
</reference>
<protein>
    <submittedName>
        <fullName evidence="4">ADP-ribosylation factor-related protein 1-like protein</fullName>
    </submittedName>
</protein>
<comment type="caution">
    <text evidence="4">The sequence shown here is derived from an EMBL/GenBank/DDBJ whole genome shotgun (WGS) entry which is preliminary data.</text>
</comment>
<dbReference type="Pfam" id="PF00025">
    <property type="entry name" value="Arf"/>
    <property type="match status" value="1"/>
</dbReference>
<dbReference type="GO" id="GO:0034067">
    <property type="term" value="P:protein localization to Golgi apparatus"/>
    <property type="evidence" value="ECO:0007669"/>
    <property type="project" value="TreeGrafter"/>
</dbReference>
<evidence type="ECO:0000313" key="5">
    <source>
        <dbReference type="Proteomes" id="UP000288716"/>
    </source>
</evidence>
<dbReference type="InterPro" id="IPR024156">
    <property type="entry name" value="Small_GTPase_ARF"/>
</dbReference>
<dbReference type="VEuPathDB" id="VectorBase:LDEU009882"/>
<dbReference type="Proteomes" id="UP000288716">
    <property type="component" value="Unassembled WGS sequence"/>
</dbReference>
<gene>
    <name evidence="4" type="ORF">B4U80_10317</name>
</gene>
<dbReference type="Gene3D" id="3.40.50.300">
    <property type="entry name" value="P-loop containing nucleotide triphosphate hydrolases"/>
    <property type="match status" value="1"/>
</dbReference>
<keyword evidence="2 3" id="KW-0342">GTP-binding</keyword>
<dbReference type="GO" id="GO:0006886">
    <property type="term" value="P:intracellular protein transport"/>
    <property type="evidence" value="ECO:0007669"/>
    <property type="project" value="TreeGrafter"/>
</dbReference>
<keyword evidence="5" id="KW-1185">Reference proteome</keyword>
<dbReference type="GO" id="GO:0005794">
    <property type="term" value="C:Golgi apparatus"/>
    <property type="evidence" value="ECO:0007669"/>
    <property type="project" value="TreeGrafter"/>
</dbReference>
<evidence type="ECO:0000256" key="2">
    <source>
        <dbReference type="ARBA" id="ARBA00023134"/>
    </source>
</evidence>
<dbReference type="PANTHER" id="PTHR45909:SF1">
    <property type="entry name" value="ADP-RIBOSYLATION FACTOR-RELATED PROTEIN 1"/>
    <property type="match status" value="1"/>
</dbReference>
<accession>A0A443S3Q0</accession>
<evidence type="ECO:0000256" key="1">
    <source>
        <dbReference type="ARBA" id="ARBA00022741"/>
    </source>
</evidence>
<name>A0A443S3Q0_9ACAR</name>
<feature type="non-terminal residue" evidence="4">
    <location>
        <position position="116"/>
    </location>
</feature>
<evidence type="ECO:0000256" key="3">
    <source>
        <dbReference type="PIRSR" id="PIRSR606689-1"/>
    </source>
</evidence>
<dbReference type="GO" id="GO:0043001">
    <property type="term" value="P:Golgi to plasma membrane protein transport"/>
    <property type="evidence" value="ECO:0007669"/>
    <property type="project" value="TreeGrafter"/>
</dbReference>
<proteinExistence type="predicted"/>
<organism evidence="4 5">
    <name type="scientific">Leptotrombidium deliense</name>
    <dbReference type="NCBI Taxonomy" id="299467"/>
    <lineage>
        <taxon>Eukaryota</taxon>
        <taxon>Metazoa</taxon>
        <taxon>Ecdysozoa</taxon>
        <taxon>Arthropoda</taxon>
        <taxon>Chelicerata</taxon>
        <taxon>Arachnida</taxon>
        <taxon>Acari</taxon>
        <taxon>Acariformes</taxon>
        <taxon>Trombidiformes</taxon>
        <taxon>Prostigmata</taxon>
        <taxon>Anystina</taxon>
        <taxon>Parasitengona</taxon>
        <taxon>Trombiculoidea</taxon>
        <taxon>Trombiculidae</taxon>
        <taxon>Leptotrombidium</taxon>
    </lineage>
</organism>
<dbReference type="GO" id="GO:0003924">
    <property type="term" value="F:GTPase activity"/>
    <property type="evidence" value="ECO:0007669"/>
    <property type="project" value="InterPro"/>
</dbReference>
<sequence>SHAVIYVVDSSDIDRIDESKEAFGEICTNCQKTIQNETLAGVPLLLVANKQDIPESLNLERIKEAFRSSVHFSGKRDCHSVAASAIRGEGITEAIDWLINCIKRNSIYRPPKAEDG</sequence>
<dbReference type="AlphaFoldDB" id="A0A443S3Q0"/>
<dbReference type="PANTHER" id="PTHR45909">
    <property type="entry name" value="ADP-RIBOSYLATION FACTOR-RELATED PROTEIN 1"/>
    <property type="match status" value="1"/>
</dbReference>
<dbReference type="InterPro" id="IPR006689">
    <property type="entry name" value="Small_GTPase_ARF/SAR"/>
</dbReference>
<feature type="binding site" evidence="3">
    <location>
        <begin position="49"/>
        <end position="52"/>
    </location>
    <ligand>
        <name>GTP</name>
        <dbReference type="ChEBI" id="CHEBI:37565"/>
    </ligand>
</feature>
<dbReference type="PROSITE" id="PS51417">
    <property type="entry name" value="ARF"/>
    <property type="match status" value="1"/>
</dbReference>
<dbReference type="OrthoDB" id="414781at2759"/>
<evidence type="ECO:0000313" key="4">
    <source>
        <dbReference type="EMBL" id="RWS22159.1"/>
    </source>
</evidence>
<keyword evidence="1 3" id="KW-0547">Nucleotide-binding</keyword>
<dbReference type="GO" id="GO:0005525">
    <property type="term" value="F:GTP binding"/>
    <property type="evidence" value="ECO:0007669"/>
    <property type="project" value="UniProtKB-KW"/>
</dbReference>
<dbReference type="SUPFAM" id="SSF52540">
    <property type="entry name" value="P-loop containing nucleoside triphosphate hydrolases"/>
    <property type="match status" value="1"/>
</dbReference>
<dbReference type="InterPro" id="IPR027417">
    <property type="entry name" value="P-loop_NTPase"/>
</dbReference>
<dbReference type="EMBL" id="NCKV01009626">
    <property type="protein sequence ID" value="RWS22159.1"/>
    <property type="molecule type" value="Genomic_DNA"/>
</dbReference>
<feature type="non-terminal residue" evidence="4">
    <location>
        <position position="1"/>
    </location>
</feature>